<dbReference type="Pfam" id="PF09836">
    <property type="entry name" value="DUF2063"/>
    <property type="match status" value="1"/>
</dbReference>
<proteinExistence type="predicted"/>
<dbReference type="EMBL" id="JASVDS010000009">
    <property type="protein sequence ID" value="MDL5034514.1"/>
    <property type="molecule type" value="Genomic_DNA"/>
</dbReference>
<comment type="caution">
    <text evidence="3">The sequence shown here is derived from an EMBL/GenBank/DDBJ whole genome shotgun (WGS) entry which is preliminary data.</text>
</comment>
<evidence type="ECO:0000256" key="1">
    <source>
        <dbReference type="SAM" id="MobiDB-lite"/>
    </source>
</evidence>
<dbReference type="RefSeq" id="WP_285984587.1">
    <property type="nucleotide sequence ID" value="NZ_JASVDS010000009.1"/>
</dbReference>
<sequence length="345" mass="35295">MSGDVRSVAPAQGAGGRHEASHTAILHRLGLRGVLAAAVPSGGDLGPVDLPPAGAPGPALAAGLEAYRGNAIALSARALAGAFPHLESLLGPQFASLAWAFWRQCPPAGGDLGTWGATLPAFLRETADEGLAGVAAFEWAIHEAERAAGAVLDTDSLNRLHGDPSTLGLAFRPGLVLLELPGETLEALEGHRAWRTPPVVTVHAPSGAQAGSAQPLPGASSTAPSALEEGAVQGRAAFTVLVWRKDWRGQATQLKAAPAAFMRSALAGHSLEAALAASTGLPDGDAPVSAEVAWDFTVFLQQALQEQWLTAVLPLDAAGGAKETHDVHLDESSAPPGRHGLSRRD</sequence>
<organism evidence="3 4">
    <name type="scientific">Roseateles subflavus</name>
    <dbReference type="NCBI Taxonomy" id="3053353"/>
    <lineage>
        <taxon>Bacteria</taxon>
        <taxon>Pseudomonadati</taxon>
        <taxon>Pseudomonadota</taxon>
        <taxon>Betaproteobacteria</taxon>
        <taxon>Burkholderiales</taxon>
        <taxon>Sphaerotilaceae</taxon>
        <taxon>Roseateles</taxon>
    </lineage>
</organism>
<feature type="domain" description="Putative DNA-binding" evidence="2">
    <location>
        <begin position="56"/>
        <end position="123"/>
    </location>
</feature>
<keyword evidence="4" id="KW-1185">Reference proteome</keyword>
<name>A0ABT7LP20_9BURK</name>
<dbReference type="GO" id="GO:0003677">
    <property type="term" value="F:DNA binding"/>
    <property type="evidence" value="ECO:0007669"/>
    <property type="project" value="UniProtKB-KW"/>
</dbReference>
<accession>A0ABT7LP20</accession>
<dbReference type="InterPro" id="IPR018640">
    <property type="entry name" value="DUF2063"/>
</dbReference>
<reference evidence="3 4" key="1">
    <citation type="submission" date="2023-06" db="EMBL/GenBank/DDBJ databases">
        <title>Pelomonas sp. APW6 16S ribosomal RNA gene genome sequencing and assembly.</title>
        <authorList>
            <person name="Woo H."/>
        </authorList>
    </citation>
    <scope>NUCLEOTIDE SEQUENCE [LARGE SCALE GENOMIC DNA]</scope>
    <source>
        <strain evidence="3 4">APW6</strain>
    </source>
</reference>
<keyword evidence="3" id="KW-0238">DNA-binding</keyword>
<dbReference type="Proteomes" id="UP001238603">
    <property type="component" value="Unassembled WGS sequence"/>
</dbReference>
<feature type="region of interest" description="Disordered" evidence="1">
    <location>
        <begin position="323"/>
        <end position="345"/>
    </location>
</feature>
<evidence type="ECO:0000259" key="2">
    <source>
        <dbReference type="Pfam" id="PF09836"/>
    </source>
</evidence>
<protein>
    <submittedName>
        <fullName evidence="3">DNA-binding domain-containing protein</fullName>
    </submittedName>
</protein>
<gene>
    <name evidence="3" type="ORF">QRD43_21600</name>
</gene>
<evidence type="ECO:0000313" key="4">
    <source>
        <dbReference type="Proteomes" id="UP001238603"/>
    </source>
</evidence>
<evidence type="ECO:0000313" key="3">
    <source>
        <dbReference type="EMBL" id="MDL5034514.1"/>
    </source>
</evidence>
<feature type="region of interest" description="Disordered" evidence="1">
    <location>
        <begin position="203"/>
        <end position="225"/>
    </location>
</feature>